<evidence type="ECO:0000256" key="1">
    <source>
        <dbReference type="SAM" id="Phobius"/>
    </source>
</evidence>
<keyword evidence="1" id="KW-0472">Membrane</keyword>
<evidence type="ECO:0000313" key="4">
    <source>
        <dbReference type="Proteomes" id="UP000183760"/>
    </source>
</evidence>
<evidence type="ECO:0000313" key="2">
    <source>
        <dbReference type="EMBL" id="GEN06630.1"/>
    </source>
</evidence>
<organism evidence="2 5">
    <name type="scientific">Myxococcus fulvus</name>
    <dbReference type="NCBI Taxonomy" id="33"/>
    <lineage>
        <taxon>Bacteria</taxon>
        <taxon>Pseudomonadati</taxon>
        <taxon>Myxococcota</taxon>
        <taxon>Myxococcia</taxon>
        <taxon>Myxococcales</taxon>
        <taxon>Cystobacterineae</taxon>
        <taxon>Myxococcaceae</taxon>
        <taxon>Myxococcus</taxon>
    </lineage>
</organism>
<dbReference type="Proteomes" id="UP000183760">
    <property type="component" value="Unassembled WGS sequence"/>
</dbReference>
<evidence type="ECO:0000313" key="5">
    <source>
        <dbReference type="Proteomes" id="UP000321514"/>
    </source>
</evidence>
<dbReference type="EMBL" id="FOIB01000004">
    <property type="protein sequence ID" value="SEU07446.1"/>
    <property type="molecule type" value="Genomic_DNA"/>
</dbReference>
<dbReference type="AlphaFoldDB" id="A0A511SXJ9"/>
<feature type="transmembrane region" description="Helical" evidence="1">
    <location>
        <begin position="62"/>
        <end position="84"/>
    </location>
</feature>
<reference evidence="3 4" key="1">
    <citation type="submission" date="2016-10" db="EMBL/GenBank/DDBJ databases">
        <authorList>
            <person name="Varghese N."/>
            <person name="Submissions S."/>
        </authorList>
    </citation>
    <scope>NUCLEOTIDE SEQUENCE [LARGE SCALE GENOMIC DNA]</scope>
    <source>
        <strain evidence="3 4">DSM 16525</strain>
    </source>
</reference>
<dbReference type="Proteomes" id="UP000321514">
    <property type="component" value="Unassembled WGS sequence"/>
</dbReference>
<dbReference type="RefSeq" id="WP_074954360.1">
    <property type="nucleotide sequence ID" value="NZ_BJXR01000017.1"/>
</dbReference>
<gene>
    <name evidence="2" type="ORF">MFU01_16670</name>
    <name evidence="3" type="ORF">SAMN05443572_104736</name>
</gene>
<reference evidence="2 5" key="2">
    <citation type="submission" date="2019-07" db="EMBL/GenBank/DDBJ databases">
        <title>Whole genome shotgun sequence of Myxococcus fulvus NBRC 100333.</title>
        <authorList>
            <person name="Hosoyama A."/>
            <person name="Uohara A."/>
            <person name="Ohji S."/>
            <person name="Ichikawa N."/>
        </authorList>
    </citation>
    <scope>NUCLEOTIDE SEQUENCE [LARGE SCALE GENOMIC DNA]</scope>
    <source>
        <strain evidence="2 5">NBRC 100333</strain>
    </source>
</reference>
<keyword evidence="1" id="KW-0812">Transmembrane</keyword>
<keyword evidence="1" id="KW-1133">Transmembrane helix</keyword>
<proteinExistence type="predicted"/>
<accession>A0A511SXJ9</accession>
<evidence type="ECO:0000313" key="3">
    <source>
        <dbReference type="EMBL" id="SEU07446.1"/>
    </source>
</evidence>
<dbReference type="EMBL" id="BJXR01000017">
    <property type="protein sequence ID" value="GEN06630.1"/>
    <property type="molecule type" value="Genomic_DNA"/>
</dbReference>
<name>A0A511SXJ9_MYXFU</name>
<sequence>MRLRWVVWGALLGVQLLVTVFPVEALGPVVAGSVYLPLMLLSGLGLRVYGPGVSGGWAPPSVLGWLLLALFWGLVWWSVVSLGARLMRPRAGMST</sequence>
<comment type="caution">
    <text evidence="2">The sequence shown here is derived from an EMBL/GenBank/DDBJ whole genome shotgun (WGS) entry which is preliminary data.</text>
</comment>
<protein>
    <submittedName>
        <fullName evidence="2">Uncharacterized protein</fullName>
    </submittedName>
</protein>
<keyword evidence="4" id="KW-1185">Reference proteome</keyword>